<evidence type="ECO:0000313" key="2">
    <source>
        <dbReference type="Proteomes" id="UP000269774"/>
    </source>
</evidence>
<accession>A0A3M2I177</accession>
<sequence length="71" mass="7742">MDIIKADTENTEQWGVVYSYGSVLAVFENEQDAQNEALGFGGAVVQLAKTLWNSISEPSALLSNEDHARLV</sequence>
<dbReference type="AlphaFoldDB" id="A0A3M2I177"/>
<evidence type="ECO:0000313" key="1">
    <source>
        <dbReference type="EMBL" id="RMH91924.1"/>
    </source>
</evidence>
<protein>
    <submittedName>
        <fullName evidence="1">Uncharacterized protein</fullName>
    </submittedName>
</protein>
<proteinExistence type="predicted"/>
<gene>
    <name evidence="1" type="ORF">EA797_04085</name>
</gene>
<dbReference type="EMBL" id="RFFM01000001">
    <property type="protein sequence ID" value="RMH91924.1"/>
    <property type="molecule type" value="Genomic_DNA"/>
</dbReference>
<dbReference type="Proteomes" id="UP000269774">
    <property type="component" value="Unassembled WGS sequence"/>
</dbReference>
<name>A0A3M2I177_9GAMM</name>
<keyword evidence="2" id="KW-1185">Reference proteome</keyword>
<dbReference type="OrthoDB" id="7004600at2"/>
<comment type="caution">
    <text evidence="1">The sequence shown here is derived from an EMBL/GenBank/DDBJ whole genome shotgun (WGS) entry which is preliminary data.</text>
</comment>
<reference evidence="1 2" key="1">
    <citation type="submission" date="2018-10" db="EMBL/GenBank/DDBJ databases">
        <title>Pseudomonas zhaodongensis NEAU-ST5-21(T) genome.</title>
        <authorList>
            <person name="Peng J."/>
            <person name="Liu Z.-P."/>
        </authorList>
    </citation>
    <scope>NUCLEOTIDE SEQUENCE [LARGE SCALE GENOMIC DNA]</scope>
    <source>
        <strain evidence="1 2">NEAU-ST5-21</strain>
    </source>
</reference>
<organism evidence="1 2">
    <name type="scientific">Stutzerimonas zhaodongensis</name>
    <dbReference type="NCBI Taxonomy" id="1176257"/>
    <lineage>
        <taxon>Bacteria</taxon>
        <taxon>Pseudomonadati</taxon>
        <taxon>Pseudomonadota</taxon>
        <taxon>Gammaproteobacteria</taxon>
        <taxon>Pseudomonadales</taxon>
        <taxon>Pseudomonadaceae</taxon>
        <taxon>Stutzerimonas</taxon>
    </lineage>
</organism>
<dbReference type="RefSeq" id="WP_122163881.1">
    <property type="nucleotide sequence ID" value="NZ_JAMOIB010000020.1"/>
</dbReference>